<name>A0A8T2JW98_9PIPI</name>
<keyword evidence="5" id="KW-1185">Reference proteome</keyword>
<dbReference type="GO" id="GO:0005768">
    <property type="term" value="C:endosome"/>
    <property type="evidence" value="ECO:0007669"/>
    <property type="project" value="TreeGrafter"/>
</dbReference>
<dbReference type="GO" id="GO:0007158">
    <property type="term" value="P:neuron cell-cell adhesion"/>
    <property type="evidence" value="ECO:0007669"/>
    <property type="project" value="TreeGrafter"/>
</dbReference>
<dbReference type="EMBL" id="JAACNH010000003">
    <property type="protein sequence ID" value="KAG8447660.1"/>
    <property type="molecule type" value="Genomic_DNA"/>
</dbReference>
<dbReference type="PANTHER" id="PTHR16592:SF2">
    <property type="entry name" value="ASTROTACTIN-2"/>
    <property type="match status" value="1"/>
</dbReference>
<organism evidence="4 5">
    <name type="scientific">Hymenochirus boettgeri</name>
    <name type="common">Congo dwarf clawed frog</name>
    <dbReference type="NCBI Taxonomy" id="247094"/>
    <lineage>
        <taxon>Eukaryota</taxon>
        <taxon>Metazoa</taxon>
        <taxon>Chordata</taxon>
        <taxon>Craniata</taxon>
        <taxon>Vertebrata</taxon>
        <taxon>Euteleostomi</taxon>
        <taxon>Amphibia</taxon>
        <taxon>Batrachia</taxon>
        <taxon>Anura</taxon>
        <taxon>Pipoidea</taxon>
        <taxon>Pipidae</taxon>
        <taxon>Pipinae</taxon>
        <taxon>Hymenochirus</taxon>
    </lineage>
</organism>
<dbReference type="Proteomes" id="UP000812440">
    <property type="component" value="Chromosome 8_10"/>
</dbReference>
<accession>A0A8T2JW98</accession>
<dbReference type="Pfam" id="PF19441">
    <property type="entry name" value="ASTN_1_2_N"/>
    <property type="match status" value="1"/>
</dbReference>
<evidence type="ECO:0000256" key="2">
    <source>
        <dbReference type="SAM" id="Phobius"/>
    </source>
</evidence>
<keyword evidence="2" id="KW-0812">Transmembrane</keyword>
<sequence length="198" mass="23132">MDWNPKMSGSIEDFSLVHWTQQWLENETLFFHVFLRRKEHTSRSTPPSMPDPPQELDEQLHVLHVSVMGGLIALLMLLLIFSIVLYAQRRCYKRRRIPQKSASTEATHEIHYIPSVLLGPPSRDSRGSRLQSHNSVLGMPIRETPILDDYDCDEEDTPRCPKRGSRMAEYNNHVGHERGDEKKELEKRVHLWEGKHFV</sequence>
<dbReference type="GO" id="GO:0043533">
    <property type="term" value="F:inositol 1,3,4,5 tetrakisphosphate binding"/>
    <property type="evidence" value="ECO:0007669"/>
    <property type="project" value="TreeGrafter"/>
</dbReference>
<dbReference type="AlphaFoldDB" id="A0A8T2JW98"/>
<evidence type="ECO:0000313" key="5">
    <source>
        <dbReference type="Proteomes" id="UP000812440"/>
    </source>
</evidence>
<evidence type="ECO:0000256" key="1">
    <source>
        <dbReference type="SAM" id="MobiDB-lite"/>
    </source>
</evidence>
<keyword evidence="2" id="KW-0472">Membrane</keyword>
<dbReference type="InterPro" id="IPR045575">
    <property type="entry name" value="ASTN_1_2_N"/>
</dbReference>
<comment type="caution">
    <text evidence="4">The sequence shown here is derived from an EMBL/GenBank/DDBJ whole genome shotgun (WGS) entry which is preliminary data.</text>
</comment>
<feature type="domain" description="Astrotactin-1/2 N-terminal" evidence="3">
    <location>
        <begin position="7"/>
        <end position="156"/>
    </location>
</feature>
<dbReference type="GO" id="GO:0016020">
    <property type="term" value="C:membrane"/>
    <property type="evidence" value="ECO:0007669"/>
    <property type="project" value="TreeGrafter"/>
</dbReference>
<feature type="transmembrane region" description="Helical" evidence="2">
    <location>
        <begin position="62"/>
        <end position="87"/>
    </location>
</feature>
<dbReference type="PANTHER" id="PTHR16592">
    <property type="entry name" value="ASTROTACTIN-1-LIKE"/>
    <property type="match status" value="1"/>
</dbReference>
<dbReference type="GO" id="GO:0001764">
    <property type="term" value="P:neuron migration"/>
    <property type="evidence" value="ECO:0007669"/>
    <property type="project" value="InterPro"/>
</dbReference>
<evidence type="ECO:0000259" key="3">
    <source>
        <dbReference type="Pfam" id="PF19441"/>
    </source>
</evidence>
<evidence type="ECO:0000313" key="4">
    <source>
        <dbReference type="EMBL" id="KAG8447660.1"/>
    </source>
</evidence>
<gene>
    <name evidence="4" type="ORF">GDO86_014970</name>
</gene>
<dbReference type="InterPro" id="IPR026995">
    <property type="entry name" value="Astrotactin"/>
</dbReference>
<keyword evidence="2" id="KW-1133">Transmembrane helix</keyword>
<proteinExistence type="predicted"/>
<feature type="region of interest" description="Disordered" evidence="1">
    <location>
        <begin position="148"/>
        <end position="182"/>
    </location>
</feature>
<protein>
    <recommendedName>
        <fullName evidence="3">Astrotactin-1/2 N-terminal domain-containing protein</fullName>
    </recommendedName>
</protein>
<dbReference type="OrthoDB" id="9934301at2759"/>
<reference evidence="4" key="1">
    <citation type="thesis" date="2020" institute="ProQuest LLC" country="789 East Eisenhower Parkway, Ann Arbor, MI, USA">
        <title>Comparative Genomics and Chromosome Evolution.</title>
        <authorList>
            <person name="Mudd A.B."/>
        </authorList>
    </citation>
    <scope>NUCLEOTIDE SEQUENCE</scope>
    <source>
        <strain evidence="4">Female2</strain>
        <tissue evidence="4">Blood</tissue>
    </source>
</reference>